<dbReference type="SUPFAM" id="SSF57667">
    <property type="entry name" value="beta-beta-alpha zinc fingers"/>
    <property type="match status" value="3"/>
</dbReference>
<dbReference type="GeneTree" id="ENSGT01150000286977"/>
<reference evidence="10" key="1">
    <citation type="submission" date="2025-08" db="UniProtKB">
        <authorList>
            <consortium name="Ensembl"/>
        </authorList>
    </citation>
    <scope>IDENTIFICATION</scope>
</reference>
<keyword evidence="4 7" id="KW-0863">Zinc-finger</keyword>
<evidence type="ECO:0000256" key="6">
    <source>
        <dbReference type="ARBA" id="ARBA00023242"/>
    </source>
</evidence>
<dbReference type="PANTHER" id="PTHR16515">
    <property type="entry name" value="PR DOMAIN ZINC FINGER PROTEIN"/>
    <property type="match status" value="1"/>
</dbReference>
<evidence type="ECO:0000256" key="1">
    <source>
        <dbReference type="ARBA" id="ARBA00004123"/>
    </source>
</evidence>
<keyword evidence="6" id="KW-0539">Nucleus</keyword>
<feature type="domain" description="C2H2-type" evidence="9">
    <location>
        <begin position="222"/>
        <end position="249"/>
    </location>
</feature>
<dbReference type="PROSITE" id="PS50157">
    <property type="entry name" value="ZINC_FINGER_C2H2_2"/>
    <property type="match status" value="4"/>
</dbReference>
<dbReference type="GO" id="GO:0010468">
    <property type="term" value="P:regulation of gene expression"/>
    <property type="evidence" value="ECO:0007669"/>
    <property type="project" value="TreeGrafter"/>
</dbReference>
<feature type="compositionally biased region" description="Basic and acidic residues" evidence="8">
    <location>
        <begin position="22"/>
        <end position="36"/>
    </location>
</feature>
<proteinExistence type="predicted"/>
<protein>
    <recommendedName>
        <fullName evidence="9">C2H2-type domain-containing protein</fullName>
    </recommendedName>
</protein>
<evidence type="ECO:0000256" key="4">
    <source>
        <dbReference type="ARBA" id="ARBA00022771"/>
    </source>
</evidence>
<feature type="compositionally biased region" description="Low complexity" evidence="8">
    <location>
        <begin position="37"/>
        <end position="59"/>
    </location>
</feature>
<dbReference type="FunFam" id="3.30.160.60:FF:002324">
    <property type="entry name" value="Uncharacterized protein"/>
    <property type="match status" value="1"/>
</dbReference>
<keyword evidence="11" id="KW-1185">Reference proteome</keyword>
<keyword evidence="2" id="KW-0479">Metal-binding</keyword>
<dbReference type="InterPro" id="IPR013087">
    <property type="entry name" value="Znf_C2H2_type"/>
</dbReference>
<evidence type="ECO:0000256" key="2">
    <source>
        <dbReference type="ARBA" id="ARBA00022723"/>
    </source>
</evidence>
<evidence type="ECO:0000313" key="11">
    <source>
        <dbReference type="Proteomes" id="UP000694383"/>
    </source>
</evidence>
<dbReference type="Proteomes" id="UP000694383">
    <property type="component" value="Unplaced"/>
</dbReference>
<feature type="compositionally biased region" description="Low complexity" evidence="8">
    <location>
        <begin position="80"/>
        <end position="91"/>
    </location>
</feature>
<dbReference type="Ensembl" id="ENSOSIT00000022555.1">
    <property type="protein sequence ID" value="ENSOSIP00000021371.1"/>
    <property type="gene ID" value="ENSOSIG00000011303.1"/>
</dbReference>
<dbReference type="PANTHER" id="PTHR16515:SF57">
    <property type="entry name" value="ZINC FINGER PROTEIN 154-LIKE"/>
    <property type="match status" value="1"/>
</dbReference>
<dbReference type="FunFam" id="3.30.160.60:FF:000912">
    <property type="entry name" value="Zinc finger protein 660"/>
    <property type="match status" value="2"/>
</dbReference>
<dbReference type="FunFam" id="3.30.160.60:FF:002201">
    <property type="entry name" value="Uncharacterized protein"/>
    <property type="match status" value="1"/>
</dbReference>
<reference evidence="10" key="2">
    <citation type="submission" date="2025-09" db="UniProtKB">
        <authorList>
            <consortium name="Ensembl"/>
        </authorList>
    </citation>
    <scope>IDENTIFICATION</scope>
</reference>
<keyword evidence="5" id="KW-0862">Zinc</keyword>
<sequence>EGFYNRQLDLKQETDILMEIPIYEKDENKRNQHEESTSTTDGETESTSTTDGETESTSTTDEETDPQNRDQRKRRHRSHVQSVGSSHVSESQCGSDVKVNFTNSPLVKTPKQSLSEKRLSTVKSGESSRIFSNSFKPFSCKECDKGFSQITGLQNHMRSHTGEKPFSCKECEKSFSQTSSLKTHMRTHTGEKPFSCRECKKSFSHVFHLKTHMRTHTGEKPFSCKECKKRFSRIFHLKRHMTTHTGEKPFSCKECKKRFSPHSTSQVQANISVKENCEQY</sequence>
<evidence type="ECO:0000256" key="7">
    <source>
        <dbReference type="PROSITE-ProRule" id="PRU00042"/>
    </source>
</evidence>
<evidence type="ECO:0000256" key="8">
    <source>
        <dbReference type="SAM" id="MobiDB-lite"/>
    </source>
</evidence>
<feature type="region of interest" description="Disordered" evidence="8">
    <location>
        <begin position="1"/>
        <end position="96"/>
    </location>
</feature>
<dbReference type="GO" id="GO:0005634">
    <property type="term" value="C:nucleus"/>
    <property type="evidence" value="ECO:0007669"/>
    <property type="project" value="UniProtKB-SubCell"/>
</dbReference>
<dbReference type="AlphaFoldDB" id="A0A8C7Y4T5"/>
<dbReference type="Gene3D" id="3.30.160.60">
    <property type="entry name" value="Classic Zinc Finger"/>
    <property type="match status" value="5"/>
</dbReference>
<comment type="subcellular location">
    <subcellularLocation>
        <location evidence="1">Nucleus</location>
    </subcellularLocation>
</comment>
<evidence type="ECO:0000313" key="10">
    <source>
        <dbReference type="Ensembl" id="ENSOSIP00000021371.1"/>
    </source>
</evidence>
<organism evidence="10 11">
    <name type="scientific">Oryzias sinensis</name>
    <name type="common">Chinese medaka</name>
    <dbReference type="NCBI Taxonomy" id="183150"/>
    <lineage>
        <taxon>Eukaryota</taxon>
        <taxon>Metazoa</taxon>
        <taxon>Chordata</taxon>
        <taxon>Craniata</taxon>
        <taxon>Vertebrata</taxon>
        <taxon>Euteleostomi</taxon>
        <taxon>Actinopterygii</taxon>
        <taxon>Neopterygii</taxon>
        <taxon>Teleostei</taxon>
        <taxon>Neoteleostei</taxon>
        <taxon>Acanthomorphata</taxon>
        <taxon>Ovalentaria</taxon>
        <taxon>Atherinomorphae</taxon>
        <taxon>Beloniformes</taxon>
        <taxon>Adrianichthyidae</taxon>
        <taxon>Oryziinae</taxon>
        <taxon>Oryzias</taxon>
    </lineage>
</organism>
<dbReference type="InterPro" id="IPR050331">
    <property type="entry name" value="Zinc_finger"/>
</dbReference>
<keyword evidence="3" id="KW-0677">Repeat</keyword>
<dbReference type="GO" id="GO:0008270">
    <property type="term" value="F:zinc ion binding"/>
    <property type="evidence" value="ECO:0007669"/>
    <property type="project" value="UniProtKB-KW"/>
</dbReference>
<evidence type="ECO:0000256" key="3">
    <source>
        <dbReference type="ARBA" id="ARBA00022737"/>
    </source>
</evidence>
<dbReference type="PROSITE" id="PS00028">
    <property type="entry name" value="ZINC_FINGER_C2H2_1"/>
    <property type="match status" value="4"/>
</dbReference>
<evidence type="ECO:0000256" key="5">
    <source>
        <dbReference type="ARBA" id="ARBA00022833"/>
    </source>
</evidence>
<dbReference type="Pfam" id="PF00096">
    <property type="entry name" value="zf-C2H2"/>
    <property type="match status" value="4"/>
</dbReference>
<name>A0A8C7Y4T5_9TELE</name>
<feature type="domain" description="C2H2-type" evidence="9">
    <location>
        <begin position="166"/>
        <end position="193"/>
    </location>
</feature>
<dbReference type="InterPro" id="IPR036236">
    <property type="entry name" value="Znf_C2H2_sf"/>
</dbReference>
<accession>A0A8C7Y4T5</accession>
<dbReference type="SMART" id="SM00355">
    <property type="entry name" value="ZnF_C2H2"/>
    <property type="match status" value="4"/>
</dbReference>
<evidence type="ECO:0000259" key="9">
    <source>
        <dbReference type="PROSITE" id="PS50157"/>
    </source>
</evidence>
<feature type="domain" description="C2H2-type" evidence="9">
    <location>
        <begin position="138"/>
        <end position="165"/>
    </location>
</feature>
<feature type="domain" description="C2H2-type" evidence="9">
    <location>
        <begin position="194"/>
        <end position="221"/>
    </location>
</feature>